<feature type="transmembrane region" description="Helical" evidence="6">
    <location>
        <begin position="206"/>
        <end position="224"/>
    </location>
</feature>
<keyword evidence="6" id="KW-1003">Cell membrane</keyword>
<organism evidence="7 8">
    <name type="scientific">Rhizobium rosettiformans W3</name>
    <dbReference type="NCBI Taxonomy" id="538378"/>
    <lineage>
        <taxon>Bacteria</taxon>
        <taxon>Pseudomonadati</taxon>
        <taxon>Pseudomonadota</taxon>
        <taxon>Alphaproteobacteria</taxon>
        <taxon>Hyphomicrobiales</taxon>
        <taxon>Rhizobiaceae</taxon>
        <taxon>Rhizobium/Agrobacterium group</taxon>
        <taxon>Rhizobium</taxon>
    </lineage>
</organism>
<comment type="caution">
    <text evidence="7">The sequence shown here is derived from an EMBL/GenBank/DDBJ whole genome shotgun (WGS) entry which is preliminary data.</text>
</comment>
<keyword evidence="3 6" id="KW-0812">Transmembrane</keyword>
<dbReference type="Pfam" id="PF02104">
    <property type="entry name" value="SURF1"/>
    <property type="match status" value="1"/>
</dbReference>
<evidence type="ECO:0000256" key="4">
    <source>
        <dbReference type="ARBA" id="ARBA00022989"/>
    </source>
</evidence>
<evidence type="ECO:0000256" key="2">
    <source>
        <dbReference type="ARBA" id="ARBA00007165"/>
    </source>
</evidence>
<dbReference type="PANTHER" id="PTHR23427:SF2">
    <property type="entry name" value="SURFEIT LOCUS PROTEIN 1"/>
    <property type="match status" value="1"/>
</dbReference>
<reference evidence="7 8" key="1">
    <citation type="submission" date="2019-04" db="EMBL/GenBank/DDBJ databases">
        <title>genome sequence of strain W3.</title>
        <authorList>
            <person name="Gao J."/>
            <person name="Sun J."/>
        </authorList>
    </citation>
    <scope>NUCLEOTIDE SEQUENCE [LARGE SCALE GENOMIC DNA]</scope>
    <source>
        <strain evidence="7 8">W3</strain>
    </source>
</reference>
<gene>
    <name evidence="7" type="ORF">FAA86_08445</name>
</gene>
<dbReference type="InterPro" id="IPR002994">
    <property type="entry name" value="Surf1/Shy1"/>
</dbReference>
<evidence type="ECO:0000313" key="7">
    <source>
        <dbReference type="EMBL" id="THV36533.1"/>
    </source>
</evidence>
<evidence type="ECO:0000256" key="1">
    <source>
        <dbReference type="ARBA" id="ARBA00004370"/>
    </source>
</evidence>
<dbReference type="Proteomes" id="UP000307378">
    <property type="component" value="Unassembled WGS sequence"/>
</dbReference>
<dbReference type="EMBL" id="STGU01000004">
    <property type="protein sequence ID" value="THV36533.1"/>
    <property type="molecule type" value="Genomic_DNA"/>
</dbReference>
<comment type="similarity">
    <text evidence="2 6">Belongs to the SURF1 family.</text>
</comment>
<dbReference type="GO" id="GO:0005886">
    <property type="term" value="C:plasma membrane"/>
    <property type="evidence" value="ECO:0007669"/>
    <property type="project" value="UniProtKB-SubCell"/>
</dbReference>
<sequence length="234" mass="25760">MTRTRRPWWFIGLGILAIGLLVGLGVWQVQRLQWKTALIERVEAGLTAPPSASPGPGDWPALTFDTAEYRRVEVSGSYLQGDDILVKAVTTRGSGFWVMSPFQSSDGWRLFINRGFVPDDTQSADDRPLPQGEQTVTGLLRLTQPGGAFLRDNDPAGNRWFSRDTIAMAEVLELGEVAPYFIDADQSGEGLPIGGLTVVTFPNNHLGYAFTWFGLAAVFAFLLYRATRPEASEH</sequence>
<name>A0A4S8PXW2_9HYPH</name>
<evidence type="ECO:0000256" key="6">
    <source>
        <dbReference type="RuleBase" id="RU363076"/>
    </source>
</evidence>
<dbReference type="InterPro" id="IPR045214">
    <property type="entry name" value="Surf1/Surf4"/>
</dbReference>
<dbReference type="CDD" id="cd06662">
    <property type="entry name" value="SURF1"/>
    <property type="match status" value="1"/>
</dbReference>
<comment type="subcellular location">
    <subcellularLocation>
        <location evidence="6">Cell membrane</location>
        <topology evidence="6">Multi-pass membrane protein</topology>
    </subcellularLocation>
    <subcellularLocation>
        <location evidence="1">Membrane</location>
    </subcellularLocation>
</comment>
<evidence type="ECO:0000256" key="5">
    <source>
        <dbReference type="ARBA" id="ARBA00023136"/>
    </source>
</evidence>
<dbReference type="PANTHER" id="PTHR23427">
    <property type="entry name" value="SURFEIT LOCUS PROTEIN"/>
    <property type="match status" value="1"/>
</dbReference>
<keyword evidence="5 6" id="KW-0472">Membrane</keyword>
<dbReference type="AlphaFoldDB" id="A0A4S8PXW2"/>
<accession>A0A4S8PXW2</accession>
<feature type="transmembrane region" description="Helical" evidence="6">
    <location>
        <begin position="7"/>
        <end position="27"/>
    </location>
</feature>
<dbReference type="PROSITE" id="PS50895">
    <property type="entry name" value="SURF1"/>
    <property type="match status" value="1"/>
</dbReference>
<evidence type="ECO:0000313" key="8">
    <source>
        <dbReference type="Proteomes" id="UP000307378"/>
    </source>
</evidence>
<dbReference type="RefSeq" id="WP_136539750.1">
    <property type="nucleotide sequence ID" value="NZ_STGU01000004.1"/>
</dbReference>
<keyword evidence="4 6" id="KW-1133">Transmembrane helix</keyword>
<evidence type="ECO:0000256" key="3">
    <source>
        <dbReference type="ARBA" id="ARBA00022692"/>
    </source>
</evidence>
<protein>
    <recommendedName>
        <fullName evidence="6">SURF1-like protein</fullName>
    </recommendedName>
</protein>
<proteinExistence type="inferred from homology"/>